<dbReference type="GO" id="GO:0016740">
    <property type="term" value="F:transferase activity"/>
    <property type="evidence" value="ECO:0007669"/>
    <property type="project" value="UniProtKB-KW"/>
</dbReference>
<dbReference type="PANTHER" id="PTHR31528">
    <property type="entry name" value="4-AMINO-5-HYDROXYMETHYL-2-METHYLPYRIMIDINE PHOSPHATE SYNTHASE THI11-RELATED"/>
    <property type="match status" value="1"/>
</dbReference>
<gene>
    <name evidence="14" type="ORF">CAL26_12810</name>
</gene>
<comment type="similarity">
    <text evidence="3">Belongs to the NMT1/THI5 family.</text>
</comment>
<feature type="signal peptide" evidence="12">
    <location>
        <begin position="1"/>
        <end position="30"/>
    </location>
</feature>
<dbReference type="Proteomes" id="UP000216857">
    <property type="component" value="Unassembled WGS sequence"/>
</dbReference>
<evidence type="ECO:0000256" key="1">
    <source>
        <dbReference type="ARBA" id="ARBA00003469"/>
    </source>
</evidence>
<evidence type="ECO:0000256" key="11">
    <source>
        <dbReference type="ARBA" id="ARBA00048179"/>
    </source>
</evidence>
<comment type="caution">
    <text evidence="14">The sequence shown here is derived from an EMBL/GenBank/DDBJ whole genome shotgun (WGS) entry which is preliminary data.</text>
</comment>
<keyword evidence="9" id="KW-0408">Iron</keyword>
<evidence type="ECO:0000256" key="10">
    <source>
        <dbReference type="ARBA" id="ARBA00033171"/>
    </source>
</evidence>
<dbReference type="Gene3D" id="3.40.190.10">
    <property type="entry name" value="Periplasmic binding protein-like II"/>
    <property type="match status" value="2"/>
</dbReference>
<keyword evidence="6" id="KW-0479">Metal-binding</keyword>
<dbReference type="PANTHER" id="PTHR31528:SF1">
    <property type="entry name" value="4-AMINO-5-HYDROXYMETHYL-2-METHYLPYRIMIDINE PHOSPHATE SYNTHASE THI11-RELATED"/>
    <property type="match status" value="1"/>
</dbReference>
<dbReference type="STRING" id="1416803.CAL13_11550"/>
<dbReference type="InterPro" id="IPR027939">
    <property type="entry name" value="NMT1/THI5"/>
</dbReference>
<reference evidence="14" key="1">
    <citation type="submission" date="2017-05" db="EMBL/GenBank/DDBJ databases">
        <title>Complete and WGS of Bordetella genogroups.</title>
        <authorList>
            <person name="Spilker T."/>
            <person name="Lipuma J."/>
        </authorList>
    </citation>
    <scope>NUCLEOTIDE SEQUENCE</scope>
    <source>
        <strain evidence="14">AU21707</strain>
    </source>
</reference>
<sequence>MRASLAVAWRRVSKGLAGLALGVTATAAGAQATEPLKVRLDWTPWGVQAPFHLAQQKGWYKQAGLDVTLEDGNGSVTTVQIVGSSGTFDVGHAALASMMIARDKGLPVKAVAVFARQSDIGLLVPADSGITGPAGLKGRKIAYTAGSLEAPFVDAFLAAGKLKRGDVELVNVDAASKASTYAVGRADAAFSTIPFFLPVVSQTRPSAAVRFADYGLNMPSFGLFASEEKLQARGAAIGRFASVTARAWEYIYAGHEDEAVDAVMAQRPQARLDRKVLRGQIDALKPYFGDLSAGARIGPPVPDDWVQAVKTLSSVGLIGAAGAGAAGPGAQADPAGFYVTGLVHPERYDAMVGK</sequence>
<evidence type="ECO:0000256" key="9">
    <source>
        <dbReference type="ARBA" id="ARBA00023004"/>
    </source>
</evidence>
<evidence type="ECO:0000256" key="12">
    <source>
        <dbReference type="SAM" id="SignalP"/>
    </source>
</evidence>
<protein>
    <recommendedName>
        <fullName evidence="10">Thiamine pyrimidine synthase</fullName>
    </recommendedName>
</protein>
<evidence type="ECO:0000256" key="3">
    <source>
        <dbReference type="ARBA" id="ARBA00009406"/>
    </source>
</evidence>
<evidence type="ECO:0000256" key="6">
    <source>
        <dbReference type="ARBA" id="ARBA00022723"/>
    </source>
</evidence>
<dbReference type="Pfam" id="PF09084">
    <property type="entry name" value="NMT1"/>
    <property type="match status" value="1"/>
</dbReference>
<dbReference type="GO" id="GO:0009228">
    <property type="term" value="P:thiamine biosynthetic process"/>
    <property type="evidence" value="ECO:0007669"/>
    <property type="project" value="UniProtKB-KW"/>
</dbReference>
<evidence type="ECO:0000256" key="4">
    <source>
        <dbReference type="ARBA" id="ARBA00011738"/>
    </source>
</evidence>
<dbReference type="EMBL" id="NEVJ01000003">
    <property type="protein sequence ID" value="OZI18592.1"/>
    <property type="molecule type" value="Genomic_DNA"/>
</dbReference>
<dbReference type="OrthoDB" id="9815602at2"/>
<feature type="domain" description="SsuA/THI5-like" evidence="13">
    <location>
        <begin position="49"/>
        <end position="253"/>
    </location>
</feature>
<keyword evidence="12" id="KW-0732">Signal</keyword>
<feature type="chain" id="PRO_5012898772" description="Thiamine pyrimidine synthase" evidence="12">
    <location>
        <begin position="31"/>
        <end position="354"/>
    </location>
</feature>
<comment type="subunit">
    <text evidence="4">Homodimer.</text>
</comment>
<keyword evidence="15" id="KW-1185">Reference proteome</keyword>
<keyword evidence="7" id="KW-0663">Pyridoxal phosphate</keyword>
<name>A0A261R1Q9_9BORD</name>
<evidence type="ECO:0000259" key="13">
    <source>
        <dbReference type="Pfam" id="PF09084"/>
    </source>
</evidence>
<organism evidence="14 15">
    <name type="scientific">Bordetella genomosp. 9</name>
    <dbReference type="NCBI Taxonomy" id="1416803"/>
    <lineage>
        <taxon>Bacteria</taxon>
        <taxon>Pseudomonadati</taxon>
        <taxon>Pseudomonadota</taxon>
        <taxon>Betaproteobacteria</taxon>
        <taxon>Burkholderiales</taxon>
        <taxon>Alcaligenaceae</taxon>
        <taxon>Bordetella</taxon>
    </lineage>
</organism>
<evidence type="ECO:0000256" key="5">
    <source>
        <dbReference type="ARBA" id="ARBA00022679"/>
    </source>
</evidence>
<evidence type="ECO:0000256" key="2">
    <source>
        <dbReference type="ARBA" id="ARBA00004948"/>
    </source>
</evidence>
<evidence type="ECO:0000256" key="7">
    <source>
        <dbReference type="ARBA" id="ARBA00022898"/>
    </source>
</evidence>
<accession>A0A261R1Q9</accession>
<keyword evidence="5" id="KW-0808">Transferase</keyword>
<evidence type="ECO:0000313" key="15">
    <source>
        <dbReference type="Proteomes" id="UP000216857"/>
    </source>
</evidence>
<comment type="pathway">
    <text evidence="2">Cofactor biosynthesis; thiamine diphosphate biosynthesis.</text>
</comment>
<comment type="function">
    <text evidence="1">Responsible for the formation of the pyrimidine heterocycle in the thiamine biosynthesis pathway. Catalyzes the formation of hydroxymethylpyrimidine phosphate (HMP-P) from histidine and pyridoxal phosphate (PLP). The protein uses PLP and the active site histidine to form HMP-P, generating an inactive enzyme. The enzyme can only undergo a single turnover, which suggests it is a suicide enzyme.</text>
</comment>
<dbReference type="InterPro" id="IPR015168">
    <property type="entry name" value="SsuA/THI5"/>
</dbReference>
<evidence type="ECO:0000313" key="14">
    <source>
        <dbReference type="EMBL" id="OZI18592.1"/>
    </source>
</evidence>
<dbReference type="GO" id="GO:0046872">
    <property type="term" value="F:metal ion binding"/>
    <property type="evidence" value="ECO:0007669"/>
    <property type="project" value="UniProtKB-KW"/>
</dbReference>
<evidence type="ECO:0000256" key="8">
    <source>
        <dbReference type="ARBA" id="ARBA00022977"/>
    </source>
</evidence>
<dbReference type="SUPFAM" id="SSF53850">
    <property type="entry name" value="Periplasmic binding protein-like II"/>
    <property type="match status" value="1"/>
</dbReference>
<dbReference type="RefSeq" id="WP_094847277.1">
    <property type="nucleotide sequence ID" value="NZ_NEVJ01000003.1"/>
</dbReference>
<comment type="catalytic activity">
    <reaction evidence="11">
        <text>N(6)-(pyridoxal phosphate)-L-lysyl-[4-amino-5-hydroxymethyl-2-methylpyrimidine phosphate synthase] + L-histidyl-[4-amino-5-hydroxymethyl-2-methylpyrimidine phosphate synthase] + 2 Fe(3+) + 4 H2O = L-lysyl-[4-amino-5-hydroxymethyl-2-methylpyrimidine phosphate synthase] + (2S)-2-amino-5-hydroxy-4-oxopentanoyl-[4-amino-5-hydroxymethyl-2-methylpyrimidine phosphate synthase] + 4-amino-2-methyl-5-(phosphooxymethyl)pyrimidine + 3-oxopropanoate + 2 Fe(2+) + 2 H(+)</text>
        <dbReference type="Rhea" id="RHEA:65756"/>
        <dbReference type="Rhea" id="RHEA-COMP:16892"/>
        <dbReference type="Rhea" id="RHEA-COMP:16893"/>
        <dbReference type="Rhea" id="RHEA-COMP:16894"/>
        <dbReference type="Rhea" id="RHEA-COMP:16895"/>
        <dbReference type="ChEBI" id="CHEBI:15377"/>
        <dbReference type="ChEBI" id="CHEBI:15378"/>
        <dbReference type="ChEBI" id="CHEBI:29033"/>
        <dbReference type="ChEBI" id="CHEBI:29034"/>
        <dbReference type="ChEBI" id="CHEBI:29969"/>
        <dbReference type="ChEBI" id="CHEBI:29979"/>
        <dbReference type="ChEBI" id="CHEBI:33190"/>
        <dbReference type="ChEBI" id="CHEBI:58354"/>
        <dbReference type="ChEBI" id="CHEBI:143915"/>
        <dbReference type="ChEBI" id="CHEBI:157692"/>
    </reaction>
    <physiologicalReaction direction="left-to-right" evidence="11">
        <dbReference type="Rhea" id="RHEA:65757"/>
    </physiologicalReaction>
</comment>
<proteinExistence type="inferred from homology"/>
<dbReference type="AlphaFoldDB" id="A0A261R1Q9"/>
<keyword evidence="8" id="KW-0784">Thiamine biosynthesis</keyword>